<dbReference type="RefSeq" id="WP_253482121.1">
    <property type="nucleotide sequence ID" value="NZ_JALJXV010000009.1"/>
</dbReference>
<gene>
    <name evidence="2" type="ORF">J2T57_003490</name>
</gene>
<feature type="transmembrane region" description="Helical" evidence="1">
    <location>
        <begin position="24"/>
        <end position="43"/>
    </location>
</feature>
<keyword evidence="1" id="KW-1133">Transmembrane helix</keyword>
<accession>A0AAE3G625</accession>
<evidence type="ECO:0000256" key="1">
    <source>
        <dbReference type="SAM" id="Phobius"/>
    </source>
</evidence>
<keyword evidence="3" id="KW-1185">Reference proteome</keyword>
<keyword evidence="1" id="KW-0812">Transmembrane</keyword>
<evidence type="ECO:0000313" key="3">
    <source>
        <dbReference type="Proteomes" id="UP001205843"/>
    </source>
</evidence>
<sequence length="204" mass="22878">MSKTGEPLTPEEAREYEAPMRRQLWLGLAGFVALVVILIIITMEARIRASLAEPQPSATMDAGLSQVVQDMMPLPDRLRRIEVNTGDGDGGQVFYNVLLRDREGRAFYHVGFQADTIEVVRGGARDGSAVNFEVRLDVERDGTISGVYRQDRGMHAERYQALLGSLVRQTLVANQTHNVMSIPPVPEGEWSTEELRDSWRHIMD</sequence>
<dbReference type="EMBL" id="JALJXV010000009">
    <property type="protein sequence ID" value="MCP1676329.1"/>
    <property type="molecule type" value="Genomic_DNA"/>
</dbReference>
<keyword evidence="1" id="KW-0472">Membrane</keyword>
<dbReference type="AlphaFoldDB" id="A0AAE3G625"/>
<dbReference type="Proteomes" id="UP001205843">
    <property type="component" value="Unassembled WGS sequence"/>
</dbReference>
<comment type="caution">
    <text evidence="2">The sequence shown here is derived from an EMBL/GenBank/DDBJ whole genome shotgun (WGS) entry which is preliminary data.</text>
</comment>
<proteinExistence type="predicted"/>
<protein>
    <submittedName>
        <fullName evidence="2">Uncharacterized protein</fullName>
    </submittedName>
</protein>
<organism evidence="2 3">
    <name type="scientific">Natronocella acetinitrilica</name>
    <dbReference type="NCBI Taxonomy" id="414046"/>
    <lineage>
        <taxon>Bacteria</taxon>
        <taxon>Pseudomonadati</taxon>
        <taxon>Pseudomonadota</taxon>
        <taxon>Gammaproteobacteria</taxon>
        <taxon>Chromatiales</taxon>
        <taxon>Ectothiorhodospiraceae</taxon>
        <taxon>Natronocella</taxon>
    </lineage>
</organism>
<evidence type="ECO:0000313" key="2">
    <source>
        <dbReference type="EMBL" id="MCP1676329.1"/>
    </source>
</evidence>
<reference evidence="2" key="1">
    <citation type="submission" date="2022-03" db="EMBL/GenBank/DDBJ databases">
        <title>Genomic Encyclopedia of Type Strains, Phase III (KMG-III): the genomes of soil and plant-associated and newly described type strains.</title>
        <authorList>
            <person name="Whitman W."/>
        </authorList>
    </citation>
    <scope>NUCLEOTIDE SEQUENCE</scope>
    <source>
        <strain evidence="2">ANL 6-2</strain>
    </source>
</reference>
<name>A0AAE3G625_9GAMM</name>